<dbReference type="eggNOG" id="ENOG502QSYG">
    <property type="taxonomic scope" value="Eukaryota"/>
</dbReference>
<feature type="region of interest" description="Disordered" evidence="2">
    <location>
        <begin position="197"/>
        <end position="226"/>
    </location>
</feature>
<reference evidence="3 4" key="1">
    <citation type="journal article" date="2013" name="Proc. Natl. Acad. Sci. U.S.A.">
        <title>Fine-scale variation in meiotic recombination in Mimulus inferred from population shotgun sequencing.</title>
        <authorList>
            <person name="Hellsten U."/>
            <person name="Wright K.M."/>
            <person name="Jenkins J."/>
            <person name="Shu S."/>
            <person name="Yuan Y."/>
            <person name="Wessler S.R."/>
            <person name="Schmutz J."/>
            <person name="Willis J.H."/>
            <person name="Rokhsar D.S."/>
        </authorList>
    </citation>
    <scope>NUCLEOTIDE SEQUENCE [LARGE SCALE GENOMIC DNA]</scope>
    <source>
        <strain evidence="4">cv. DUN x IM62</strain>
    </source>
</reference>
<dbReference type="STRING" id="4155.A0A022QF34"/>
<dbReference type="PANTHER" id="PTHR31642:SF324">
    <property type="entry name" value="SPERMIDINE HYDROXYCINNAMOYL TRANSFERASE"/>
    <property type="match status" value="1"/>
</dbReference>
<protein>
    <recommendedName>
        <fullName evidence="5">Spermidine hydroxycinnamoyl transferase</fullName>
    </recommendedName>
</protein>
<dbReference type="AlphaFoldDB" id="A0A022QF34"/>
<dbReference type="PANTHER" id="PTHR31642">
    <property type="entry name" value="TRICHOTHECENE 3-O-ACETYLTRANSFERASE"/>
    <property type="match status" value="1"/>
</dbReference>
<comment type="similarity">
    <text evidence="1">Belongs to the plant acyltransferase family.</text>
</comment>
<dbReference type="Pfam" id="PF02458">
    <property type="entry name" value="Transferase"/>
    <property type="match status" value="1"/>
</dbReference>
<sequence length="423" mass="46807">MKVTIKSCCLVEPAESTWNGCMALTESDQTGFLTHVPTIYFYRPSLNWLTSSKQTMFETLRVSLGKALVHFYPLAGRLRWLAGSRLELDCNGKGVELIEARTESDLDELGDFSPSPHFDHLIPQMNYSSPIEEIPLLSVQLTEFRCGGVTLSYNISHAATDGQSALHFITEWARLARGEPLAEEPVLDRKLFRAGEPPSARPRFEHVQFDPPPLLMGQSSSENERRKETTTAMLKLSKAQLEILRNEANGSITAARGYSRYEAVTGHLWRSACMARGHTREQPISLGLCVDVRRRMKPPLPDRYFGNAIIDVVARSLAGELMTRPLGYAAGKDIHALRTKEGAGAVFYGNPNLWVISWISLPLTGVDFGWGKDIAMTPGAHAGDGDSVILPGCDGDGSLVVAICLQSEFMEGFKKFFYQNIPN</sequence>
<evidence type="ECO:0000256" key="2">
    <source>
        <dbReference type="SAM" id="MobiDB-lite"/>
    </source>
</evidence>
<dbReference type="EMBL" id="KI631651">
    <property type="protein sequence ID" value="EYU26551.1"/>
    <property type="molecule type" value="Genomic_DNA"/>
</dbReference>
<evidence type="ECO:0008006" key="5">
    <source>
        <dbReference type="Google" id="ProtNLM"/>
    </source>
</evidence>
<evidence type="ECO:0000313" key="4">
    <source>
        <dbReference type="Proteomes" id="UP000030748"/>
    </source>
</evidence>
<organism evidence="3 4">
    <name type="scientific">Erythranthe guttata</name>
    <name type="common">Yellow monkey flower</name>
    <name type="synonym">Mimulus guttatus</name>
    <dbReference type="NCBI Taxonomy" id="4155"/>
    <lineage>
        <taxon>Eukaryota</taxon>
        <taxon>Viridiplantae</taxon>
        <taxon>Streptophyta</taxon>
        <taxon>Embryophyta</taxon>
        <taxon>Tracheophyta</taxon>
        <taxon>Spermatophyta</taxon>
        <taxon>Magnoliopsida</taxon>
        <taxon>eudicotyledons</taxon>
        <taxon>Gunneridae</taxon>
        <taxon>Pentapetalae</taxon>
        <taxon>asterids</taxon>
        <taxon>lamiids</taxon>
        <taxon>Lamiales</taxon>
        <taxon>Phrymaceae</taxon>
        <taxon>Erythranthe</taxon>
    </lineage>
</organism>
<evidence type="ECO:0000256" key="1">
    <source>
        <dbReference type="ARBA" id="ARBA00009861"/>
    </source>
</evidence>
<keyword evidence="4" id="KW-1185">Reference proteome</keyword>
<dbReference type="GO" id="GO:0016747">
    <property type="term" value="F:acyltransferase activity, transferring groups other than amino-acyl groups"/>
    <property type="evidence" value="ECO:0000318"/>
    <property type="project" value="GO_Central"/>
</dbReference>
<dbReference type="InterPro" id="IPR023213">
    <property type="entry name" value="CAT-like_dom_sf"/>
</dbReference>
<evidence type="ECO:0000313" key="3">
    <source>
        <dbReference type="EMBL" id="EYU26551.1"/>
    </source>
</evidence>
<proteinExistence type="inferred from homology"/>
<dbReference type="Gene3D" id="3.30.559.10">
    <property type="entry name" value="Chloramphenicol acetyltransferase-like domain"/>
    <property type="match status" value="2"/>
</dbReference>
<dbReference type="Proteomes" id="UP000030748">
    <property type="component" value="Unassembled WGS sequence"/>
</dbReference>
<accession>A0A022QF34</accession>
<name>A0A022QF34_ERYGU</name>
<gene>
    <name evidence="3" type="ORF">MIMGU_mgv1a006988mg</name>
</gene>
<dbReference type="InterPro" id="IPR050317">
    <property type="entry name" value="Plant_Fungal_Acyltransferase"/>
</dbReference>